<proteinExistence type="predicted"/>
<organism evidence="1 2">
    <name type="scientific">Gimesia algae</name>
    <dbReference type="NCBI Taxonomy" id="2527971"/>
    <lineage>
        <taxon>Bacteria</taxon>
        <taxon>Pseudomonadati</taxon>
        <taxon>Planctomycetota</taxon>
        <taxon>Planctomycetia</taxon>
        <taxon>Planctomycetales</taxon>
        <taxon>Planctomycetaceae</taxon>
        <taxon>Gimesia</taxon>
    </lineage>
</organism>
<name>A0A517VAY4_9PLAN</name>
<dbReference type="AlphaFoldDB" id="A0A517VAY4"/>
<protein>
    <submittedName>
        <fullName evidence="1">Uncharacterized protein</fullName>
    </submittedName>
</protein>
<dbReference type="Proteomes" id="UP000316855">
    <property type="component" value="Chromosome"/>
</dbReference>
<gene>
    <name evidence="1" type="ORF">Pan161_18060</name>
</gene>
<dbReference type="KEGG" id="gax:Pan161_18060"/>
<keyword evidence="2" id="KW-1185">Reference proteome</keyword>
<evidence type="ECO:0000313" key="1">
    <source>
        <dbReference type="EMBL" id="QDT90156.1"/>
    </source>
</evidence>
<dbReference type="EMBL" id="CP036343">
    <property type="protein sequence ID" value="QDT90156.1"/>
    <property type="molecule type" value="Genomic_DNA"/>
</dbReference>
<accession>A0A517VAY4</accession>
<sequence length="82" mass="9156">MQTVADAVGAARSTLANLTTLNREPVTNTALVECLCRFFATHHPEFELSMLIEFTPSLPETTTTHIDALYPERAAKSRRRHS</sequence>
<reference evidence="1 2" key="1">
    <citation type="submission" date="2019-02" db="EMBL/GenBank/DDBJ databases">
        <title>Deep-cultivation of Planctomycetes and their phenomic and genomic characterization uncovers novel biology.</title>
        <authorList>
            <person name="Wiegand S."/>
            <person name="Jogler M."/>
            <person name="Boedeker C."/>
            <person name="Pinto D."/>
            <person name="Vollmers J."/>
            <person name="Rivas-Marin E."/>
            <person name="Kohn T."/>
            <person name="Peeters S.H."/>
            <person name="Heuer A."/>
            <person name="Rast P."/>
            <person name="Oberbeckmann S."/>
            <person name="Bunk B."/>
            <person name="Jeske O."/>
            <person name="Meyerdierks A."/>
            <person name="Storesund J.E."/>
            <person name="Kallscheuer N."/>
            <person name="Luecker S."/>
            <person name="Lage O.M."/>
            <person name="Pohl T."/>
            <person name="Merkel B.J."/>
            <person name="Hornburger P."/>
            <person name="Mueller R.-W."/>
            <person name="Bruemmer F."/>
            <person name="Labrenz M."/>
            <person name="Spormann A.M."/>
            <person name="Op den Camp H."/>
            <person name="Overmann J."/>
            <person name="Amann R."/>
            <person name="Jetten M.S.M."/>
            <person name="Mascher T."/>
            <person name="Medema M.H."/>
            <person name="Devos D.P."/>
            <person name="Kaster A.-K."/>
            <person name="Ovreas L."/>
            <person name="Rohde M."/>
            <person name="Galperin M.Y."/>
            <person name="Jogler C."/>
        </authorList>
    </citation>
    <scope>NUCLEOTIDE SEQUENCE [LARGE SCALE GENOMIC DNA]</scope>
    <source>
        <strain evidence="1 2">Pan161</strain>
    </source>
</reference>
<evidence type="ECO:0000313" key="2">
    <source>
        <dbReference type="Proteomes" id="UP000316855"/>
    </source>
</evidence>